<reference evidence="2" key="1">
    <citation type="journal article" date="2023" name="Science">
        <title>Genome structures resolve the early diversification of teleost fishes.</title>
        <authorList>
            <person name="Parey E."/>
            <person name="Louis A."/>
            <person name="Montfort J."/>
            <person name="Bouchez O."/>
            <person name="Roques C."/>
            <person name="Iampietro C."/>
            <person name="Lluch J."/>
            <person name="Castinel A."/>
            <person name="Donnadieu C."/>
            <person name="Desvignes T."/>
            <person name="Floi Bucao C."/>
            <person name="Jouanno E."/>
            <person name="Wen M."/>
            <person name="Mejri S."/>
            <person name="Dirks R."/>
            <person name="Jansen H."/>
            <person name="Henkel C."/>
            <person name="Chen W.J."/>
            <person name="Zahm M."/>
            <person name="Cabau C."/>
            <person name="Klopp C."/>
            <person name="Thompson A.W."/>
            <person name="Robinson-Rechavi M."/>
            <person name="Braasch I."/>
            <person name="Lecointre G."/>
            <person name="Bobe J."/>
            <person name="Postlethwait J.H."/>
            <person name="Berthelot C."/>
            <person name="Roest Crollius H."/>
            <person name="Guiguen Y."/>
        </authorList>
    </citation>
    <scope>NUCLEOTIDE SEQUENCE</scope>
    <source>
        <strain evidence="2">WJC10195</strain>
    </source>
</reference>
<accession>A0A9Q1GE70</accession>
<comment type="caution">
    <text evidence="2">The sequence shown here is derived from an EMBL/GenBank/DDBJ whole genome shotgun (WGS) entry which is preliminary data.</text>
</comment>
<evidence type="ECO:0000256" key="1">
    <source>
        <dbReference type="SAM" id="MobiDB-lite"/>
    </source>
</evidence>
<protein>
    <submittedName>
        <fullName evidence="2">Uncharacterized protein</fullName>
    </submittedName>
</protein>
<organism evidence="2 3">
    <name type="scientific">Synaphobranchus kaupii</name>
    <name type="common">Kaup's arrowtooth eel</name>
    <dbReference type="NCBI Taxonomy" id="118154"/>
    <lineage>
        <taxon>Eukaryota</taxon>
        <taxon>Metazoa</taxon>
        <taxon>Chordata</taxon>
        <taxon>Craniata</taxon>
        <taxon>Vertebrata</taxon>
        <taxon>Euteleostomi</taxon>
        <taxon>Actinopterygii</taxon>
        <taxon>Neopterygii</taxon>
        <taxon>Teleostei</taxon>
        <taxon>Anguilliformes</taxon>
        <taxon>Synaphobranchidae</taxon>
        <taxon>Synaphobranchus</taxon>
    </lineage>
</organism>
<gene>
    <name evidence="2" type="ORF">SKAU_G00033990</name>
</gene>
<evidence type="ECO:0000313" key="2">
    <source>
        <dbReference type="EMBL" id="KAJ8382621.1"/>
    </source>
</evidence>
<feature type="region of interest" description="Disordered" evidence="1">
    <location>
        <begin position="22"/>
        <end position="110"/>
    </location>
</feature>
<dbReference type="AlphaFoldDB" id="A0A9Q1GE70"/>
<dbReference type="Proteomes" id="UP001152622">
    <property type="component" value="Chromosome 1"/>
</dbReference>
<dbReference type="EMBL" id="JAINUF010000001">
    <property type="protein sequence ID" value="KAJ8382621.1"/>
    <property type="molecule type" value="Genomic_DNA"/>
</dbReference>
<proteinExistence type="predicted"/>
<name>A0A9Q1GE70_SYNKA</name>
<sequence length="110" mass="12155">MTAICFSASGYHGARQGRARPWRFGERESADVTEGGRWQRRVPPSEASRSSEHHLPALCPEEPLLQHCHETKPQTSSRKHSSFSHSKIPSLPGDMPSPIHAHTHPAALCS</sequence>
<keyword evidence="3" id="KW-1185">Reference proteome</keyword>
<evidence type="ECO:0000313" key="3">
    <source>
        <dbReference type="Proteomes" id="UP001152622"/>
    </source>
</evidence>